<feature type="domain" description="AB hydrolase-1" evidence="3">
    <location>
        <begin position="51"/>
        <end position="187"/>
    </location>
</feature>
<accession>A4C4M6</accession>
<dbReference type="GO" id="GO:0006508">
    <property type="term" value="P:proteolysis"/>
    <property type="evidence" value="ECO:0007669"/>
    <property type="project" value="InterPro"/>
</dbReference>
<dbReference type="SUPFAM" id="SSF53474">
    <property type="entry name" value="alpha/beta-Hydrolases"/>
    <property type="match status" value="1"/>
</dbReference>
<dbReference type="GO" id="GO:0008233">
    <property type="term" value="F:peptidase activity"/>
    <property type="evidence" value="ECO:0007669"/>
    <property type="project" value="InterPro"/>
</dbReference>
<comment type="similarity">
    <text evidence="1">Belongs to the peptidase S33 family.</text>
</comment>
<dbReference type="OrthoDB" id="9796770at2"/>
<dbReference type="HOGENOM" id="CLU_024518_2_0_6"/>
<gene>
    <name evidence="4" type="ORF">PTD2_03026</name>
</gene>
<sequence length="429" mass="48497">MTLHYSLAGIDVIKHHFSLALNYNEPKAEQITVFARELVAKEHRNANLPFLVYFQGGPGFAAQRPIDNSGWIKRALTQFRVLLLDQRGTGLSTPVNYLSLAHLTPREQADYLSHFRADNIINDAIAIKKKLSPLQPWSILGQSFGGFCVFHYLCRAPEDLAQAFITGGIPPINSSPLEVYQHTFARVKSKNEAFFKRFADAQTLISELTAYISENPVILASGEQLSIEMLQSLGIHLGMENGPEEVYYLLEQALINTASGKQINPLFLTQFSHMLDYNTNPLFAILHEAIYCQQLSSNWAAEQIRSNLDEFQYQPDKPFLFTGEMIFPWFFEQFNNLMPLKDCAGLLATKTDWPMLYDLSVLNNNKVPVAAAIYSEDMYVDMNLSLNTAKQVANLQYWLTSQYEHNGIRIDGEVILDKLIALNAGTCLR</sequence>
<comment type="caution">
    <text evidence="4">The sequence shown here is derived from an EMBL/GenBank/DDBJ whole genome shotgun (WGS) entry which is preliminary data.</text>
</comment>
<name>A4C4M6_9GAMM</name>
<dbReference type="EMBL" id="AAOH01000001">
    <property type="protein sequence ID" value="EAR30508.1"/>
    <property type="molecule type" value="Genomic_DNA"/>
</dbReference>
<evidence type="ECO:0000313" key="5">
    <source>
        <dbReference type="Proteomes" id="UP000006201"/>
    </source>
</evidence>
<dbReference type="PANTHER" id="PTHR43248">
    <property type="entry name" value="2-SUCCINYL-6-HYDROXY-2,4-CYCLOHEXADIENE-1-CARBOXYLATE SYNTHASE"/>
    <property type="match status" value="1"/>
</dbReference>
<dbReference type="InterPro" id="IPR051601">
    <property type="entry name" value="Serine_prot/Carboxylest_S33"/>
</dbReference>
<dbReference type="InterPro" id="IPR000073">
    <property type="entry name" value="AB_hydrolase_1"/>
</dbReference>
<evidence type="ECO:0000259" key="3">
    <source>
        <dbReference type="Pfam" id="PF00561"/>
    </source>
</evidence>
<dbReference type="Proteomes" id="UP000006201">
    <property type="component" value="Unassembled WGS sequence"/>
</dbReference>
<keyword evidence="5" id="KW-1185">Reference proteome</keyword>
<dbReference type="InterPro" id="IPR029058">
    <property type="entry name" value="AB_hydrolase_fold"/>
</dbReference>
<organism evidence="4 5">
    <name type="scientific">Pseudoalteromonas tunicata D2</name>
    <dbReference type="NCBI Taxonomy" id="87626"/>
    <lineage>
        <taxon>Bacteria</taxon>
        <taxon>Pseudomonadati</taxon>
        <taxon>Pseudomonadota</taxon>
        <taxon>Gammaproteobacteria</taxon>
        <taxon>Alteromonadales</taxon>
        <taxon>Pseudoalteromonadaceae</taxon>
        <taxon>Pseudoalteromonas</taxon>
    </lineage>
</organism>
<dbReference type="eggNOG" id="COG1506">
    <property type="taxonomic scope" value="Bacteria"/>
</dbReference>
<dbReference type="Pfam" id="PF00561">
    <property type="entry name" value="Abhydrolase_1"/>
    <property type="match status" value="1"/>
</dbReference>
<evidence type="ECO:0000256" key="2">
    <source>
        <dbReference type="ARBA" id="ARBA00022801"/>
    </source>
</evidence>
<keyword evidence="2" id="KW-0378">Hydrolase</keyword>
<dbReference type="RefSeq" id="WP_009836806.1">
    <property type="nucleotide sequence ID" value="NZ_AAOH01000001.1"/>
</dbReference>
<dbReference type="InterPro" id="IPR002410">
    <property type="entry name" value="Peptidase_S33"/>
</dbReference>
<proteinExistence type="inferred from homology"/>
<reference evidence="4 5" key="1">
    <citation type="submission" date="2006-02" db="EMBL/GenBank/DDBJ databases">
        <authorList>
            <person name="Moran M.A."/>
            <person name="Kjelleberg S."/>
            <person name="Egan S."/>
            <person name="Saunders N."/>
            <person name="Thomas T."/>
            <person name="Ferriera S."/>
            <person name="Johnson J."/>
            <person name="Kravitz S."/>
            <person name="Halpern A."/>
            <person name="Remington K."/>
            <person name="Beeson K."/>
            <person name="Tran B."/>
            <person name="Rogers Y.-H."/>
            <person name="Friedman R."/>
            <person name="Venter J.C."/>
        </authorList>
    </citation>
    <scope>NUCLEOTIDE SEQUENCE [LARGE SCALE GENOMIC DNA]</scope>
    <source>
        <strain evidence="4 5">D2</strain>
    </source>
</reference>
<dbReference type="ESTHER" id="9gamm-a4c4m6">
    <property type="family name" value="Proline_iminopeptidase"/>
</dbReference>
<dbReference type="AlphaFoldDB" id="A4C4M6"/>
<protein>
    <submittedName>
        <fullName evidence="4">Proline iminopeptidase</fullName>
    </submittedName>
</protein>
<evidence type="ECO:0000256" key="1">
    <source>
        <dbReference type="ARBA" id="ARBA00010088"/>
    </source>
</evidence>
<dbReference type="Gene3D" id="3.40.50.1820">
    <property type="entry name" value="alpha/beta hydrolase"/>
    <property type="match status" value="1"/>
</dbReference>
<dbReference type="STRING" id="87626.PTD2_03026"/>
<dbReference type="PANTHER" id="PTHR43248:SF2">
    <property type="entry name" value="PROLYL AMINOPEPTIDASE"/>
    <property type="match status" value="1"/>
</dbReference>
<evidence type="ECO:0000313" key="4">
    <source>
        <dbReference type="EMBL" id="EAR30508.1"/>
    </source>
</evidence>
<dbReference type="PRINTS" id="PR00793">
    <property type="entry name" value="PROAMNOPTASE"/>
</dbReference>